<dbReference type="SUPFAM" id="SSF52317">
    <property type="entry name" value="Class I glutamine amidotransferase-like"/>
    <property type="match status" value="1"/>
</dbReference>
<dbReference type="InterPro" id="IPR029062">
    <property type="entry name" value="Class_I_gatase-like"/>
</dbReference>
<evidence type="ECO:0000313" key="2">
    <source>
        <dbReference type="Proteomes" id="UP001266357"/>
    </source>
</evidence>
<dbReference type="InterPro" id="IPR044668">
    <property type="entry name" value="PuuD-like"/>
</dbReference>
<dbReference type="PANTHER" id="PTHR43235:SF1">
    <property type="entry name" value="GLUTAMINE AMIDOTRANSFERASE PB2B2.05-RELATED"/>
    <property type="match status" value="1"/>
</dbReference>
<dbReference type="Proteomes" id="UP001266357">
    <property type="component" value="Unassembled WGS sequence"/>
</dbReference>
<name>A0ABU3A159_9GAMM</name>
<dbReference type="Pfam" id="PF07722">
    <property type="entry name" value="Peptidase_C26"/>
    <property type="match status" value="1"/>
</dbReference>
<comment type="caution">
    <text evidence="1">The sequence shown here is derived from an EMBL/GenBank/DDBJ whole genome shotgun (WGS) entry which is preliminary data.</text>
</comment>
<dbReference type="PROSITE" id="PS51273">
    <property type="entry name" value="GATASE_TYPE_1"/>
    <property type="match status" value="1"/>
</dbReference>
<sequence>MEKDNLPVVGILCDLEQVGPHPFHMTGNKYIQAIIDAAGCIPILIPAMAEQTRFEDLLTSIDGILLPGGYSMVDPLNYQETEAIEGTKLDIARDKTSFGLIKQAITNGVPIFGICRGFQEMNVAFGGTLHQQLHEQKIFQEHRENKSLSLDEQYADCHQVKLMPDGQLSKIMETETVKVNSLHTQGVDKLADNLTIEAMSEDGLCEAFSVTNAKVFSMAVQWHPEWKVAKNNKNRKLFAAFGTACKARQTARNNNG</sequence>
<accession>A0ABU3A159</accession>
<dbReference type="CDD" id="cd01745">
    <property type="entry name" value="GATase1_2"/>
    <property type="match status" value="1"/>
</dbReference>
<dbReference type="Gene3D" id="3.40.50.880">
    <property type="match status" value="1"/>
</dbReference>
<dbReference type="GO" id="GO:0016787">
    <property type="term" value="F:hydrolase activity"/>
    <property type="evidence" value="ECO:0007669"/>
    <property type="project" value="UniProtKB-KW"/>
</dbReference>
<gene>
    <name evidence="1" type="ORF">RM573_09920</name>
</gene>
<dbReference type="PANTHER" id="PTHR43235">
    <property type="entry name" value="GLUTAMINE AMIDOTRANSFERASE PB2B2.05-RELATED"/>
    <property type="match status" value="1"/>
</dbReference>
<keyword evidence="2" id="KW-1185">Reference proteome</keyword>
<reference evidence="1 2" key="1">
    <citation type="submission" date="2023-09" db="EMBL/GenBank/DDBJ databases">
        <authorList>
            <person name="Rey-Velasco X."/>
        </authorList>
    </citation>
    <scope>NUCLEOTIDE SEQUENCE [LARGE SCALE GENOMIC DNA]</scope>
    <source>
        <strain evidence="1 2">W431</strain>
    </source>
</reference>
<dbReference type="EMBL" id="JAVRIF010000004">
    <property type="protein sequence ID" value="MDT0603910.1"/>
    <property type="molecule type" value="Genomic_DNA"/>
</dbReference>
<keyword evidence="1" id="KW-0378">Hydrolase</keyword>
<dbReference type="RefSeq" id="WP_311581078.1">
    <property type="nucleotide sequence ID" value="NZ_JAVRIF010000004.1"/>
</dbReference>
<dbReference type="InterPro" id="IPR011697">
    <property type="entry name" value="Peptidase_C26"/>
</dbReference>
<proteinExistence type="predicted"/>
<evidence type="ECO:0000313" key="1">
    <source>
        <dbReference type="EMBL" id="MDT0603910.1"/>
    </source>
</evidence>
<protein>
    <submittedName>
        <fullName evidence="1">Gamma-glutamyl-gamma-aminobutyrate hydrolase family protein</fullName>
    </submittedName>
</protein>
<organism evidence="1 2">
    <name type="scientific">Thalassotalea castellviae</name>
    <dbReference type="NCBI Taxonomy" id="3075612"/>
    <lineage>
        <taxon>Bacteria</taxon>
        <taxon>Pseudomonadati</taxon>
        <taxon>Pseudomonadota</taxon>
        <taxon>Gammaproteobacteria</taxon>
        <taxon>Alteromonadales</taxon>
        <taxon>Colwelliaceae</taxon>
        <taxon>Thalassotalea</taxon>
    </lineage>
</organism>